<dbReference type="EMBL" id="JAMBOL010000010">
    <property type="protein sequence ID" value="MCM3714846.1"/>
    <property type="molecule type" value="Genomic_DNA"/>
</dbReference>
<sequence>MYTETKATVLAVWYEDEEVQKLTTDSEVGRAILFKRFTPPVKAGEQVWVNTTATTLKLGTGGWDIVRSLAGNHDGMIAGSWEAGHIMKARYTPVQHSVLTVEEQQSDFHDIFCEPFSLAGTHVWLAELHSMVPLMYYMAQELQEGISCCVIFDDQAALPLALSDQLRELHREEFFSSITVGQAFGGQYEAVTLASALQFAKMVLQAKMIVISVGPGVVGTGTVYGFSGMAQANWSNTVSALGGMPIWVPRLSFADKRERHYGLSHHTLTPLSRFTLKEVVLPFPYLDDKYRQVIKRQLKEVSFQCSHQIHFAERNQAQSAFLRALKAAKLPLQTMGRSFADDPAFFLAVAEAVRFGLELVPSTD</sequence>
<name>A0A9X2IPI4_9BACI</name>
<dbReference type="Proteomes" id="UP001139179">
    <property type="component" value="Unassembled WGS sequence"/>
</dbReference>
<comment type="caution">
    <text evidence="1">The sequence shown here is derived from an EMBL/GenBank/DDBJ whole genome shotgun (WGS) entry which is preliminary data.</text>
</comment>
<reference evidence="1" key="1">
    <citation type="submission" date="2022-05" db="EMBL/GenBank/DDBJ databases">
        <title>Comparative Genomics of Spacecraft Associated Microbes.</title>
        <authorList>
            <person name="Tran M.T."/>
            <person name="Wright A."/>
            <person name="Seuylemezian A."/>
            <person name="Eisen J."/>
            <person name="Coil D."/>
        </authorList>
    </citation>
    <scope>NUCLEOTIDE SEQUENCE</scope>
    <source>
        <strain evidence="1">214.1.1</strain>
    </source>
</reference>
<protein>
    <submittedName>
        <fullName evidence="1">DUF3866 family protein</fullName>
    </submittedName>
</protein>
<organism evidence="1 2">
    <name type="scientific">Halalkalibacter oceani</name>
    <dbReference type="NCBI Taxonomy" id="1653776"/>
    <lineage>
        <taxon>Bacteria</taxon>
        <taxon>Bacillati</taxon>
        <taxon>Bacillota</taxon>
        <taxon>Bacilli</taxon>
        <taxon>Bacillales</taxon>
        <taxon>Bacillaceae</taxon>
        <taxon>Halalkalibacter</taxon>
    </lineage>
</organism>
<dbReference type="AlphaFoldDB" id="A0A9X2IPI4"/>
<evidence type="ECO:0000313" key="1">
    <source>
        <dbReference type="EMBL" id="MCM3714846.1"/>
    </source>
</evidence>
<accession>A0A9X2IPI4</accession>
<dbReference type="InterPro" id="IPR024479">
    <property type="entry name" value="DUF3866"/>
</dbReference>
<evidence type="ECO:0000313" key="2">
    <source>
        <dbReference type="Proteomes" id="UP001139179"/>
    </source>
</evidence>
<dbReference type="RefSeq" id="WP_251223615.1">
    <property type="nucleotide sequence ID" value="NZ_JAMBOL010000010.1"/>
</dbReference>
<proteinExistence type="predicted"/>
<gene>
    <name evidence="1" type="ORF">M3202_12220</name>
</gene>
<keyword evidence="2" id="KW-1185">Reference proteome</keyword>
<dbReference type="Pfam" id="PF12982">
    <property type="entry name" value="DUF3866"/>
    <property type="match status" value="1"/>
</dbReference>